<dbReference type="PATRIC" id="fig|338187.25.peg.1172"/>
<dbReference type="AlphaFoldDB" id="A7MYM5"/>
<evidence type="ECO:0000313" key="1">
    <source>
        <dbReference type="EMBL" id="ABU70903.1"/>
    </source>
</evidence>
<proteinExistence type="predicted"/>
<accession>A7MYM5</accession>
<name>A7MYM5_VIBC1</name>
<dbReference type="RefSeq" id="WP_012127700.1">
    <property type="nucleotide sequence ID" value="NC_009783.1"/>
</dbReference>
<dbReference type="Proteomes" id="UP000008152">
    <property type="component" value="Chromosome I"/>
</dbReference>
<protein>
    <submittedName>
        <fullName evidence="1">Uncharacterized protein</fullName>
    </submittedName>
</protein>
<dbReference type="KEGG" id="vha:VIBHAR_01938"/>
<evidence type="ECO:0000313" key="2">
    <source>
        <dbReference type="Proteomes" id="UP000008152"/>
    </source>
</evidence>
<reference evidence="1 2" key="1">
    <citation type="submission" date="2007-08" db="EMBL/GenBank/DDBJ databases">
        <authorList>
            <consortium name="The Vibrio harveyi Genome Sequencing Project"/>
            <person name="Bassler B."/>
            <person name="Clifton S.W."/>
            <person name="Fulton L."/>
            <person name="Delehaunty K."/>
            <person name="Fronick C."/>
            <person name="Harrison M."/>
            <person name="Markivic C."/>
            <person name="Fulton R."/>
            <person name="Tin-Wollam A.-M."/>
            <person name="Shah N."/>
            <person name="Pepin K."/>
            <person name="Nash W."/>
            <person name="Thiruvilangam P."/>
            <person name="Bhonagiri V."/>
            <person name="Waters C."/>
            <person name="Tu K.C."/>
            <person name="Irgon J."/>
            <person name="Wilson R.K."/>
        </authorList>
    </citation>
    <scope>NUCLEOTIDE SEQUENCE [LARGE SCALE GENOMIC DNA]</scope>
    <source>
        <strain evidence="2">ATCC BAA-1116 / BB120</strain>
    </source>
</reference>
<sequence>MVNKITEIWESERELQDDIELVRKPFVMWKSQKQNNENDIEILPEDAAFEALCELYGVELASKKLDIIFESCFDKPIYEGGGWVKG</sequence>
<dbReference type="EMBL" id="CP000789">
    <property type="protein sequence ID" value="ABU70903.1"/>
    <property type="molecule type" value="Genomic_DNA"/>
</dbReference>
<gene>
    <name evidence="1" type="ordered locus">VIBHAR_01938</name>
</gene>
<organism evidence="1 2">
    <name type="scientific">Vibrio campbellii (strain ATCC BAA-1116)</name>
    <dbReference type="NCBI Taxonomy" id="2902295"/>
    <lineage>
        <taxon>Bacteria</taxon>
        <taxon>Pseudomonadati</taxon>
        <taxon>Pseudomonadota</taxon>
        <taxon>Gammaproteobacteria</taxon>
        <taxon>Vibrionales</taxon>
        <taxon>Vibrionaceae</taxon>
        <taxon>Vibrio</taxon>
    </lineage>
</organism>